<sequence>MEAEKYDKNSNPSLGYYPEPGWEWQKPKPKTYLVEHDLAKYARAWILNLVEFVHWLPFVPTFILSFIIFQHSSNLHLLLGSDIQVFLVLLSPLVQTFGGLMGITMHEYEGWQVVFFQNPLDTDFKIKDCNNEWLREVAYKLLFFLQGAGLLAFSLGVFGINKITLAFAAISAIIAFIGPQNPKATFYVNEQPVFPLSVSMSIVFIVNAVVNFFAYFHLFDTALATANLPIVLAGVAPALLMLGGVIEGVIAESTFNQWWHFIAVIFLNLGMIVQIYFFGLLW</sequence>
<dbReference type="Proteomes" id="UP000189835">
    <property type="component" value="Unassembled WGS sequence"/>
</dbReference>
<reference evidence="2 3" key="1">
    <citation type="submission" date="2017-02" db="EMBL/GenBank/DDBJ databases">
        <title>Genome sequence of Microcystis aeruginosa KW.</title>
        <authorList>
            <person name="Oh H.-M."/>
            <person name="Ahn C.-Y."/>
            <person name="Jeong H."/>
            <person name="Srivastava A."/>
            <person name="Lee H.-G."/>
            <person name="Kang S.-R."/>
        </authorList>
    </citation>
    <scope>NUCLEOTIDE SEQUENCE [LARGE SCALE GENOMIC DNA]</scope>
    <source>
        <strain evidence="2 3">KW</strain>
    </source>
</reference>
<keyword evidence="1" id="KW-0472">Membrane</keyword>
<feature type="transmembrane region" description="Helical" evidence="1">
    <location>
        <begin position="163"/>
        <end position="181"/>
    </location>
</feature>
<organism evidence="2 3">
    <name type="scientific">Microcystis aeruginosa KW</name>
    <dbReference type="NCBI Taxonomy" id="1960155"/>
    <lineage>
        <taxon>Bacteria</taxon>
        <taxon>Bacillati</taxon>
        <taxon>Cyanobacteriota</taxon>
        <taxon>Cyanophyceae</taxon>
        <taxon>Oscillatoriophycideae</taxon>
        <taxon>Chroococcales</taxon>
        <taxon>Microcystaceae</taxon>
        <taxon>Microcystis</taxon>
    </lineage>
</organism>
<evidence type="ECO:0000256" key="1">
    <source>
        <dbReference type="SAM" id="Phobius"/>
    </source>
</evidence>
<keyword evidence="1" id="KW-1133">Transmembrane helix</keyword>
<dbReference type="AlphaFoldDB" id="A0A1V4BRU8"/>
<proteinExistence type="predicted"/>
<comment type="caution">
    <text evidence="2">The sequence shown here is derived from an EMBL/GenBank/DDBJ whole genome shotgun (WGS) entry which is preliminary data.</text>
</comment>
<feature type="transmembrane region" description="Helical" evidence="1">
    <location>
        <begin position="137"/>
        <end position="158"/>
    </location>
</feature>
<gene>
    <name evidence="2" type="ORF">B1L04_13900</name>
</gene>
<dbReference type="RefSeq" id="WP_079208099.1">
    <property type="nucleotide sequence ID" value="NZ_MVGR01000004.1"/>
</dbReference>
<name>A0A1V4BRU8_MICAE</name>
<protein>
    <submittedName>
        <fullName evidence="2">Uncharacterized protein</fullName>
    </submittedName>
</protein>
<feature type="transmembrane region" description="Helical" evidence="1">
    <location>
        <begin position="258"/>
        <end position="281"/>
    </location>
</feature>
<feature type="transmembrane region" description="Helical" evidence="1">
    <location>
        <begin position="83"/>
        <end position="103"/>
    </location>
</feature>
<accession>A0A1V4BRU8</accession>
<dbReference type="EMBL" id="MVGR01000004">
    <property type="protein sequence ID" value="OPF17157.1"/>
    <property type="molecule type" value="Genomic_DNA"/>
</dbReference>
<feature type="transmembrane region" description="Helical" evidence="1">
    <location>
        <begin position="193"/>
        <end position="216"/>
    </location>
</feature>
<evidence type="ECO:0000313" key="2">
    <source>
        <dbReference type="EMBL" id="OPF17157.1"/>
    </source>
</evidence>
<evidence type="ECO:0000313" key="3">
    <source>
        <dbReference type="Proteomes" id="UP000189835"/>
    </source>
</evidence>
<feature type="transmembrane region" description="Helical" evidence="1">
    <location>
        <begin position="228"/>
        <end position="246"/>
    </location>
</feature>
<keyword evidence="1" id="KW-0812">Transmembrane</keyword>
<feature type="transmembrane region" description="Helical" evidence="1">
    <location>
        <begin position="52"/>
        <end position="71"/>
    </location>
</feature>